<dbReference type="Proteomes" id="UP001149074">
    <property type="component" value="Unassembled WGS sequence"/>
</dbReference>
<comment type="caution">
    <text evidence="1">The sequence shown here is derived from an EMBL/GenBank/DDBJ whole genome shotgun (WGS) entry which is preliminary data.</text>
</comment>
<keyword evidence="2" id="KW-1185">Reference proteome</keyword>
<dbReference type="RefSeq" id="XP_056479822.1">
    <property type="nucleotide sequence ID" value="XM_056612598.1"/>
</dbReference>
<protein>
    <submittedName>
        <fullName evidence="1">Uncharacterized protein</fullName>
    </submittedName>
</protein>
<organism evidence="1 2">
    <name type="scientific">Penicillium argentinense</name>
    <dbReference type="NCBI Taxonomy" id="1131581"/>
    <lineage>
        <taxon>Eukaryota</taxon>
        <taxon>Fungi</taxon>
        <taxon>Dikarya</taxon>
        <taxon>Ascomycota</taxon>
        <taxon>Pezizomycotina</taxon>
        <taxon>Eurotiomycetes</taxon>
        <taxon>Eurotiomycetidae</taxon>
        <taxon>Eurotiales</taxon>
        <taxon>Aspergillaceae</taxon>
        <taxon>Penicillium</taxon>
    </lineage>
</organism>
<proteinExistence type="predicted"/>
<gene>
    <name evidence="1" type="ORF">N7532_000094</name>
</gene>
<dbReference type="AlphaFoldDB" id="A0A9W9KMA8"/>
<reference evidence="1" key="2">
    <citation type="journal article" date="2023" name="IMA Fungus">
        <title>Comparative genomic study of the Penicillium genus elucidates a diverse pangenome and 15 lateral gene transfer events.</title>
        <authorList>
            <person name="Petersen C."/>
            <person name="Sorensen T."/>
            <person name="Nielsen M.R."/>
            <person name="Sondergaard T.E."/>
            <person name="Sorensen J.L."/>
            <person name="Fitzpatrick D.A."/>
            <person name="Frisvad J.C."/>
            <person name="Nielsen K.L."/>
        </authorList>
    </citation>
    <scope>NUCLEOTIDE SEQUENCE</scope>
    <source>
        <strain evidence="1">IBT 30761</strain>
    </source>
</reference>
<name>A0A9W9KMA8_9EURO</name>
<evidence type="ECO:0000313" key="2">
    <source>
        <dbReference type="Proteomes" id="UP001149074"/>
    </source>
</evidence>
<evidence type="ECO:0000313" key="1">
    <source>
        <dbReference type="EMBL" id="KAJ5112049.1"/>
    </source>
</evidence>
<dbReference type="EMBL" id="JAPQKI010000001">
    <property type="protein sequence ID" value="KAJ5112049.1"/>
    <property type="molecule type" value="Genomic_DNA"/>
</dbReference>
<accession>A0A9W9KMA8</accession>
<sequence length="147" mass="16253">MMPGGLKGVDSHLYAILHSFGLKVEVLPVLINNEEDYYNNQVSSNSTDDGKEPYEYHTPSLKVHARGNSLELDLRKTSATKETQLLSTTIGLSANANSKLAINYMTYGNDPSTAEMYSFAAIIATIHEFGKRRAGIEKAERHYLATI</sequence>
<reference evidence="1" key="1">
    <citation type="submission" date="2022-11" db="EMBL/GenBank/DDBJ databases">
        <authorList>
            <person name="Petersen C."/>
        </authorList>
    </citation>
    <scope>NUCLEOTIDE SEQUENCE</scope>
    <source>
        <strain evidence="1">IBT 30761</strain>
    </source>
</reference>
<dbReference type="GeneID" id="81351577"/>